<reference evidence="9" key="2">
    <citation type="submission" date="2019-01" db="UniProtKB">
        <authorList>
            <consortium name="EnsemblPlants"/>
        </authorList>
    </citation>
    <scope>IDENTIFICATION</scope>
    <source>
        <strain evidence="9">cv. Heinz 1706</strain>
    </source>
</reference>
<dbReference type="GO" id="GO:0005886">
    <property type="term" value="C:plasma membrane"/>
    <property type="evidence" value="ECO:0007669"/>
    <property type="project" value="UniProtKB-SubCell"/>
</dbReference>
<evidence type="ECO:0000256" key="4">
    <source>
        <dbReference type="ARBA" id="ARBA00022692"/>
    </source>
</evidence>
<dbReference type="PANTHER" id="PTHR14319">
    <property type="entry name" value="FIVE-SPAN TRANSMEMBRANE PROTEIN M83"/>
    <property type="match status" value="1"/>
</dbReference>
<organism evidence="9">
    <name type="scientific">Solanum lycopersicum</name>
    <name type="common">Tomato</name>
    <name type="synonym">Lycopersicon esculentum</name>
    <dbReference type="NCBI Taxonomy" id="4081"/>
    <lineage>
        <taxon>Eukaryota</taxon>
        <taxon>Viridiplantae</taxon>
        <taxon>Streptophyta</taxon>
        <taxon>Embryophyta</taxon>
        <taxon>Tracheophyta</taxon>
        <taxon>Spermatophyta</taxon>
        <taxon>Magnoliopsida</taxon>
        <taxon>eudicotyledons</taxon>
        <taxon>Gunneridae</taxon>
        <taxon>Pentapetalae</taxon>
        <taxon>asterids</taxon>
        <taxon>lamiids</taxon>
        <taxon>Solanales</taxon>
        <taxon>Solanaceae</taxon>
        <taxon>Solanoideae</taxon>
        <taxon>Solaneae</taxon>
        <taxon>Solanum</taxon>
        <taxon>Solanum subgen. Lycopersicon</taxon>
    </lineage>
</organism>
<keyword evidence="5 7" id="KW-1133">Transmembrane helix</keyword>
<feature type="transmembrane region" description="Helical" evidence="7">
    <location>
        <begin position="797"/>
        <end position="817"/>
    </location>
</feature>
<keyword evidence="3" id="KW-1003">Cell membrane</keyword>
<feature type="transmembrane region" description="Helical" evidence="7">
    <location>
        <begin position="712"/>
        <end position="732"/>
    </location>
</feature>
<dbReference type="InterPro" id="IPR000742">
    <property type="entry name" value="EGF"/>
</dbReference>
<keyword evidence="10" id="KW-1185">Reference proteome</keyword>
<reference evidence="9" key="1">
    <citation type="journal article" date="2012" name="Nature">
        <title>The tomato genome sequence provides insights into fleshy fruit evolution.</title>
        <authorList>
            <consortium name="Tomato Genome Consortium"/>
        </authorList>
    </citation>
    <scope>NUCLEOTIDE SEQUENCE [LARGE SCALE GENOMIC DNA]</scope>
    <source>
        <strain evidence="9">cv. Heinz 1706</strain>
    </source>
</reference>
<sequence length="852" mass="94364">MFLILGHSSSNLFLVIVVLTVTCFSSCWVLYGEQVQGGDGLHKSATLSSFIYATTVLKPYEWRYISVDLPPWFSSVTIALESNIGVDLNRIGKASTLPMICFREGSPPLPDVHNTSITGLVIDHISNSSFGGSQDLQMVEKCYPMQKSISLMLTNEQIRPGIWYFGLFNGIGPLRTQSKMINRGHSYSFSGNITVEGCTNSAMLGKFCNQTISLLSCSDTYLSPQSEIANMTTCGGTENSCLDVAGSKVYSLDVVSIAEEIIITALNITSTQLQRSNGAINSSGHPLMCYVRHGTLPQSQLYDYSADINRSPLVIPLPRLGRWYIKILPANLSESTSAIQEMNSTICYSLEWQVLGCPVDKAGLNCTTAKYTLQTFLKRTPFVAFESYYLPISGEVSSGSANFPLGPLLSNSSDGDYTWTFFLLDIPDGAGGGNIHVRVASEAKISGEIYARYGGFPSLSNWDYFYANSTSNSNGSMFFKLYDASDKSVSFYIIYARGGTWSFGLRHPISNRHSSTVETTMSISLERCPAKCSSHGACKSVLDSSGLTFYSFCDCDRRTGGFDCSVELVSSSGKTLYLCAIRNYVSVFTFKGQVLKTHVGQMWQSISLIGSNAAALLPAYWALRHKAFAEWVLYTSSGISSGLYHACDLGTWCPLSYHVLQFMDFWLSFMAVVSTFVYLSTIDEVTKRAIHTVVAILTALMAENGPTKSSNIILVVAIGTLALFIGFLIEFFSHHRWISFSTEICLNMLNRWETVKAWVHNFIRSLLKRFRWRFLLAGFTALAIAAISWKLETSQNYWIWHSAWHVTIYTSSFLFLCSKATAVNCDNEQPRSENYELARQNSFNGSSERGGR</sequence>
<comment type="similarity">
    <text evidence="2">Belongs to the TMEM8 family.</text>
</comment>
<dbReference type="Pfam" id="PF12036">
    <property type="entry name" value="DUF3522"/>
    <property type="match status" value="1"/>
</dbReference>
<evidence type="ECO:0000256" key="5">
    <source>
        <dbReference type="ARBA" id="ARBA00022989"/>
    </source>
</evidence>
<dbReference type="InterPro" id="IPR021910">
    <property type="entry name" value="NGX6/PGAP6/MYMK"/>
</dbReference>
<proteinExistence type="inferred from homology"/>
<evidence type="ECO:0000256" key="6">
    <source>
        <dbReference type="ARBA" id="ARBA00023136"/>
    </source>
</evidence>
<feature type="transmembrane region" description="Helical" evidence="7">
    <location>
        <begin position="689"/>
        <end position="706"/>
    </location>
</feature>
<dbReference type="AlphaFoldDB" id="A0A3Q7ELB3"/>
<feature type="domain" description="EGF-like" evidence="8">
    <location>
        <begin position="553"/>
        <end position="564"/>
    </location>
</feature>
<evidence type="ECO:0000313" key="9">
    <source>
        <dbReference type="EnsemblPlants" id="Solyc01g094860.3.1"/>
    </source>
</evidence>
<dbReference type="Proteomes" id="UP000004994">
    <property type="component" value="Chromosome 1"/>
</dbReference>
<dbReference type="PROSITE" id="PS00022">
    <property type="entry name" value="EGF_1"/>
    <property type="match status" value="1"/>
</dbReference>
<dbReference type="OMA" id="FSLEWQV"/>
<protein>
    <recommendedName>
        <fullName evidence="8">EGF-like domain-containing protein</fullName>
    </recommendedName>
</protein>
<evidence type="ECO:0000256" key="7">
    <source>
        <dbReference type="SAM" id="Phobius"/>
    </source>
</evidence>
<comment type="subcellular location">
    <subcellularLocation>
        <location evidence="1">Cell membrane</location>
        <topology evidence="1">Multi-pass membrane protein</topology>
    </subcellularLocation>
</comment>
<dbReference type="InParanoid" id="A0A3Q7ELB3"/>
<keyword evidence="4 7" id="KW-0812">Transmembrane</keyword>
<feature type="transmembrane region" description="Helical" evidence="7">
    <location>
        <begin position="12"/>
        <end position="31"/>
    </location>
</feature>
<dbReference type="Gramene" id="Solyc01g094860.3.1">
    <property type="protein sequence ID" value="Solyc01g094860.3.1"/>
    <property type="gene ID" value="Solyc01g094860.3"/>
</dbReference>
<dbReference type="STRING" id="4081.A0A3Q7ELB3"/>
<feature type="transmembrane region" description="Helical" evidence="7">
    <location>
        <begin position="772"/>
        <end position="791"/>
    </location>
</feature>
<feature type="transmembrane region" description="Helical" evidence="7">
    <location>
        <begin position="665"/>
        <end position="682"/>
    </location>
</feature>
<evidence type="ECO:0000256" key="3">
    <source>
        <dbReference type="ARBA" id="ARBA00022475"/>
    </source>
</evidence>
<name>A0A3Q7ELB3_SOLLC</name>
<evidence type="ECO:0000259" key="8">
    <source>
        <dbReference type="PROSITE" id="PS00022"/>
    </source>
</evidence>
<dbReference type="PaxDb" id="4081-Solyc01g094860.2.1"/>
<dbReference type="PANTHER" id="PTHR14319:SF3">
    <property type="entry name" value="TRANSMEMBRANE PROTEIN-LIKE PROTEIN"/>
    <property type="match status" value="1"/>
</dbReference>
<dbReference type="EnsemblPlants" id="Solyc01g094860.3.1">
    <property type="protein sequence ID" value="Solyc01g094860.3.1"/>
    <property type="gene ID" value="Solyc01g094860.3"/>
</dbReference>
<accession>A0A3Q7ELB3</accession>
<evidence type="ECO:0000256" key="1">
    <source>
        <dbReference type="ARBA" id="ARBA00004651"/>
    </source>
</evidence>
<keyword evidence="6 7" id="KW-0472">Membrane</keyword>
<evidence type="ECO:0000313" key="10">
    <source>
        <dbReference type="Proteomes" id="UP000004994"/>
    </source>
</evidence>
<evidence type="ECO:0000256" key="2">
    <source>
        <dbReference type="ARBA" id="ARBA00005542"/>
    </source>
</evidence>
<dbReference type="FunCoup" id="A0A3Q7ELB3">
    <property type="interactions" value="1327"/>
</dbReference>